<dbReference type="Proteomes" id="UP001174909">
    <property type="component" value="Unassembled WGS sequence"/>
</dbReference>
<feature type="non-terminal residue" evidence="1">
    <location>
        <position position="1"/>
    </location>
</feature>
<organism evidence="1 2">
    <name type="scientific">Geodia barretti</name>
    <name type="common">Barrett's horny sponge</name>
    <dbReference type="NCBI Taxonomy" id="519541"/>
    <lineage>
        <taxon>Eukaryota</taxon>
        <taxon>Metazoa</taxon>
        <taxon>Porifera</taxon>
        <taxon>Demospongiae</taxon>
        <taxon>Heteroscleromorpha</taxon>
        <taxon>Tetractinellida</taxon>
        <taxon>Astrophorina</taxon>
        <taxon>Geodiidae</taxon>
        <taxon>Geodia</taxon>
    </lineage>
</organism>
<gene>
    <name evidence="1" type="ORF">GBAR_LOCUS12031</name>
</gene>
<name>A0AA35RZS5_GEOBA</name>
<proteinExistence type="predicted"/>
<protein>
    <submittedName>
        <fullName evidence="1">Uncharacterized protein</fullName>
    </submittedName>
</protein>
<dbReference type="AlphaFoldDB" id="A0AA35RZS5"/>
<evidence type="ECO:0000313" key="2">
    <source>
        <dbReference type="Proteomes" id="UP001174909"/>
    </source>
</evidence>
<evidence type="ECO:0000313" key="1">
    <source>
        <dbReference type="EMBL" id="CAI8020107.1"/>
    </source>
</evidence>
<reference evidence="1" key="1">
    <citation type="submission" date="2023-03" db="EMBL/GenBank/DDBJ databases">
        <authorList>
            <person name="Steffen K."/>
            <person name="Cardenas P."/>
        </authorList>
    </citation>
    <scope>NUCLEOTIDE SEQUENCE</scope>
</reference>
<accession>A0AA35RZS5</accession>
<sequence length="87" mass="9412">MPVRMPVSGGTCPPWFTEGSSAYPQCVCSGAMESVVTCNQREGASYVKVGHCAYHDICTNETVAAYCPYVFLPHLVKNGLIDLPQNL</sequence>
<dbReference type="EMBL" id="CASHTH010001800">
    <property type="protein sequence ID" value="CAI8020107.1"/>
    <property type="molecule type" value="Genomic_DNA"/>
</dbReference>
<comment type="caution">
    <text evidence="1">The sequence shown here is derived from an EMBL/GenBank/DDBJ whole genome shotgun (WGS) entry which is preliminary data.</text>
</comment>
<keyword evidence="2" id="KW-1185">Reference proteome</keyword>